<reference evidence="1 2" key="1">
    <citation type="journal article" date="2020" name="Phytopathology">
        <title>Genome Sequence Resources of Colletotrichum truncatum, C. plurivorum, C. musicola, and C. sojae: Four Species Pathogenic to Soybean (Glycine max).</title>
        <authorList>
            <person name="Rogerio F."/>
            <person name="Boufleur T.R."/>
            <person name="Ciampi-Guillardi M."/>
            <person name="Sukno S.A."/>
            <person name="Thon M.R."/>
            <person name="Massola Junior N.S."/>
            <person name="Baroncelli R."/>
        </authorList>
    </citation>
    <scope>NUCLEOTIDE SEQUENCE [LARGE SCALE GENOMIC DNA]</scope>
    <source>
        <strain evidence="1 2">CMES1059</strain>
    </source>
</reference>
<evidence type="ECO:0000313" key="1">
    <source>
        <dbReference type="EMBL" id="KAL0931293.1"/>
    </source>
</evidence>
<accession>A0ACC3YHB4</accession>
<evidence type="ECO:0000313" key="2">
    <source>
        <dbReference type="Proteomes" id="UP000805649"/>
    </source>
</evidence>
<gene>
    <name evidence="1" type="ORF">CTRU02_214028</name>
</gene>
<keyword evidence="2" id="KW-1185">Reference proteome</keyword>
<proteinExistence type="predicted"/>
<dbReference type="Proteomes" id="UP000805649">
    <property type="component" value="Unassembled WGS sequence"/>
</dbReference>
<protein>
    <submittedName>
        <fullName evidence="1">Transposon I</fullName>
    </submittedName>
</protein>
<comment type="caution">
    <text evidence="1">The sequence shown here is derived from an EMBL/GenBank/DDBJ whole genome shotgun (WGS) entry which is preliminary data.</text>
</comment>
<dbReference type="EMBL" id="VUJX02000010">
    <property type="protein sequence ID" value="KAL0931293.1"/>
    <property type="molecule type" value="Genomic_DNA"/>
</dbReference>
<sequence length="41" mass="4604">MIQCAETQRSNMSLYLGGKSLSNDDKWAPNMQAVRAKAEFL</sequence>
<name>A0ACC3YHB4_COLTU</name>
<organism evidence="1 2">
    <name type="scientific">Colletotrichum truncatum</name>
    <name type="common">Anthracnose fungus</name>
    <name type="synonym">Colletotrichum capsici</name>
    <dbReference type="NCBI Taxonomy" id="5467"/>
    <lineage>
        <taxon>Eukaryota</taxon>
        <taxon>Fungi</taxon>
        <taxon>Dikarya</taxon>
        <taxon>Ascomycota</taxon>
        <taxon>Pezizomycotina</taxon>
        <taxon>Sordariomycetes</taxon>
        <taxon>Hypocreomycetidae</taxon>
        <taxon>Glomerellales</taxon>
        <taxon>Glomerellaceae</taxon>
        <taxon>Colletotrichum</taxon>
        <taxon>Colletotrichum truncatum species complex</taxon>
    </lineage>
</organism>